<dbReference type="AlphaFoldDB" id="A0A4Y2UPK2"/>
<gene>
    <name evidence="1" type="ORF">AVEN_259130_1</name>
</gene>
<dbReference type="Proteomes" id="UP000499080">
    <property type="component" value="Unassembled WGS sequence"/>
</dbReference>
<protein>
    <submittedName>
        <fullName evidence="1">Uncharacterized protein</fullName>
    </submittedName>
</protein>
<evidence type="ECO:0000313" key="1">
    <source>
        <dbReference type="EMBL" id="GBO14081.1"/>
    </source>
</evidence>
<keyword evidence="2" id="KW-1185">Reference proteome</keyword>
<name>A0A4Y2UPK2_ARAVE</name>
<evidence type="ECO:0000313" key="2">
    <source>
        <dbReference type="Proteomes" id="UP000499080"/>
    </source>
</evidence>
<comment type="caution">
    <text evidence="1">The sequence shown here is derived from an EMBL/GenBank/DDBJ whole genome shotgun (WGS) entry which is preliminary data.</text>
</comment>
<dbReference type="EMBL" id="BGPR01038264">
    <property type="protein sequence ID" value="GBO14081.1"/>
    <property type="molecule type" value="Genomic_DNA"/>
</dbReference>
<organism evidence="1 2">
    <name type="scientific">Araneus ventricosus</name>
    <name type="common">Orbweaver spider</name>
    <name type="synonym">Epeira ventricosa</name>
    <dbReference type="NCBI Taxonomy" id="182803"/>
    <lineage>
        <taxon>Eukaryota</taxon>
        <taxon>Metazoa</taxon>
        <taxon>Ecdysozoa</taxon>
        <taxon>Arthropoda</taxon>
        <taxon>Chelicerata</taxon>
        <taxon>Arachnida</taxon>
        <taxon>Araneae</taxon>
        <taxon>Araneomorphae</taxon>
        <taxon>Entelegynae</taxon>
        <taxon>Araneoidea</taxon>
        <taxon>Araneidae</taxon>
        <taxon>Araneus</taxon>
    </lineage>
</organism>
<reference evidence="1 2" key="1">
    <citation type="journal article" date="2019" name="Sci. Rep.">
        <title>Orb-weaving spider Araneus ventricosus genome elucidates the spidroin gene catalogue.</title>
        <authorList>
            <person name="Kono N."/>
            <person name="Nakamura H."/>
            <person name="Ohtoshi R."/>
            <person name="Moran D.A.P."/>
            <person name="Shinohara A."/>
            <person name="Yoshida Y."/>
            <person name="Fujiwara M."/>
            <person name="Mori M."/>
            <person name="Tomita M."/>
            <person name="Arakawa K."/>
        </authorList>
    </citation>
    <scope>NUCLEOTIDE SEQUENCE [LARGE SCALE GENOMIC DNA]</scope>
</reference>
<accession>A0A4Y2UPK2</accession>
<sequence length="120" mass="13802">MRAGTTAVPNTREDFTPRIHRSSSGLSPRSLKINIILGIAPFYIEARSQFLQFQIWTLRSKNYLDIFDPDILDEFRDIKIIYSISKNFGFEFKVADDFAVYTDGSRVGDIVRFLVCILNS</sequence>
<proteinExistence type="predicted"/>